<evidence type="ECO:0000313" key="1">
    <source>
        <dbReference type="EMBL" id="KAK3933888.1"/>
    </source>
</evidence>
<proteinExistence type="predicted"/>
<keyword evidence="2" id="KW-1185">Reference proteome</keyword>
<protein>
    <submittedName>
        <fullName evidence="1">Uncharacterized protein</fullName>
    </submittedName>
</protein>
<accession>A0AAN6RYW1</accession>
<dbReference type="EMBL" id="MU854053">
    <property type="protein sequence ID" value="KAK3933888.1"/>
    <property type="molecule type" value="Genomic_DNA"/>
</dbReference>
<name>A0AAN6RYW1_9PEZI</name>
<evidence type="ECO:0000313" key="2">
    <source>
        <dbReference type="Proteomes" id="UP001303473"/>
    </source>
</evidence>
<dbReference type="AlphaFoldDB" id="A0AAN6RYW1"/>
<organism evidence="1 2">
    <name type="scientific">Diplogelasinospora grovesii</name>
    <dbReference type="NCBI Taxonomy" id="303347"/>
    <lineage>
        <taxon>Eukaryota</taxon>
        <taxon>Fungi</taxon>
        <taxon>Dikarya</taxon>
        <taxon>Ascomycota</taxon>
        <taxon>Pezizomycotina</taxon>
        <taxon>Sordariomycetes</taxon>
        <taxon>Sordariomycetidae</taxon>
        <taxon>Sordariales</taxon>
        <taxon>Diplogelasinosporaceae</taxon>
        <taxon>Diplogelasinospora</taxon>
    </lineage>
</organism>
<sequence length="152" mass="17489">MSEGCTREDRTWRYRPWFQFWFVISPPYRPSWIGKKRRAAASMPDRCCSHCRHSHNPPHGPDGLVKLNLPMPLNEAPKSLSDWLSAQVTDEDWKTAYQAAAEIAVKLGYDLEWLHNNKTAGAGKLKEEGIMPGIAEQFVNKIMEWADKFETN</sequence>
<gene>
    <name evidence="1" type="ORF">QBC46DRAFT_401018</name>
</gene>
<dbReference type="Proteomes" id="UP001303473">
    <property type="component" value="Unassembled WGS sequence"/>
</dbReference>
<reference evidence="2" key="1">
    <citation type="journal article" date="2023" name="Mol. Phylogenet. Evol.">
        <title>Genome-scale phylogeny and comparative genomics of the fungal order Sordariales.</title>
        <authorList>
            <person name="Hensen N."/>
            <person name="Bonometti L."/>
            <person name="Westerberg I."/>
            <person name="Brannstrom I.O."/>
            <person name="Guillou S."/>
            <person name="Cros-Aarteil S."/>
            <person name="Calhoun S."/>
            <person name="Haridas S."/>
            <person name="Kuo A."/>
            <person name="Mondo S."/>
            <person name="Pangilinan J."/>
            <person name="Riley R."/>
            <person name="LaButti K."/>
            <person name="Andreopoulos B."/>
            <person name="Lipzen A."/>
            <person name="Chen C."/>
            <person name="Yan M."/>
            <person name="Daum C."/>
            <person name="Ng V."/>
            <person name="Clum A."/>
            <person name="Steindorff A."/>
            <person name="Ohm R.A."/>
            <person name="Martin F."/>
            <person name="Silar P."/>
            <person name="Natvig D.O."/>
            <person name="Lalanne C."/>
            <person name="Gautier V."/>
            <person name="Ament-Velasquez S.L."/>
            <person name="Kruys A."/>
            <person name="Hutchinson M.I."/>
            <person name="Powell A.J."/>
            <person name="Barry K."/>
            <person name="Miller A.N."/>
            <person name="Grigoriev I.V."/>
            <person name="Debuchy R."/>
            <person name="Gladieux P."/>
            <person name="Hiltunen Thoren M."/>
            <person name="Johannesson H."/>
        </authorList>
    </citation>
    <scope>NUCLEOTIDE SEQUENCE [LARGE SCALE GENOMIC DNA]</scope>
    <source>
        <strain evidence="2">CBS 340.73</strain>
    </source>
</reference>
<comment type="caution">
    <text evidence="1">The sequence shown here is derived from an EMBL/GenBank/DDBJ whole genome shotgun (WGS) entry which is preliminary data.</text>
</comment>